<evidence type="ECO:0000313" key="8">
    <source>
        <dbReference type="Proteomes" id="UP001430804"/>
    </source>
</evidence>
<dbReference type="EMBL" id="JAHWQX010000001">
    <property type="protein sequence ID" value="MBW3095963.1"/>
    <property type="molecule type" value="Genomic_DNA"/>
</dbReference>
<dbReference type="Pfam" id="PF02653">
    <property type="entry name" value="BPD_transp_2"/>
    <property type="match status" value="1"/>
</dbReference>
<keyword evidence="8" id="KW-1185">Reference proteome</keyword>
<dbReference type="RefSeq" id="WP_219157741.1">
    <property type="nucleotide sequence ID" value="NZ_JAHWQX010000001.1"/>
</dbReference>
<dbReference type="PANTHER" id="PTHR47089">
    <property type="entry name" value="ABC TRANSPORTER, PERMEASE PROTEIN"/>
    <property type="match status" value="1"/>
</dbReference>
<evidence type="ECO:0000313" key="7">
    <source>
        <dbReference type="EMBL" id="MBW3095963.1"/>
    </source>
</evidence>
<dbReference type="Proteomes" id="UP001430804">
    <property type="component" value="Unassembled WGS sequence"/>
</dbReference>
<feature type="transmembrane region" description="Helical" evidence="6">
    <location>
        <begin position="105"/>
        <end position="125"/>
    </location>
</feature>
<keyword evidence="3 6" id="KW-0812">Transmembrane</keyword>
<sequence>MSGRLVPVLQTGAFIVLALVLCSLIFLSVGLSATGTLSAIIDGAFFRPNALNHILRWGLPLLITAVGVIISFRAGYFNIGAQGQFYLGAICAAFAAEWLRGSPALVAVPICLLAGMAGGALWALWPALLRVKAGADEVITTMMGNFIAAQFLVHVTSGPLKDPAGSGQQASSRPIDAAWRISESTGSSPIIIAIAALVVVFGWWLVNRTSFGILSGLAGRNPVMVTWQGAKVQRIAISAFLLSGALAGLAGSVELMGPNGRLASGFLPDHGFTAILIALVAGMSVIAATLVALFFGALTSSGLWLPIMTGLPSAAIDIIHASIALFITAKAGALRGLLSWFRR</sequence>
<reference evidence="7" key="1">
    <citation type="submission" date="2021-07" db="EMBL/GenBank/DDBJ databases">
        <title>Pseudohoeflea marina sp. nov. a polyhydroxyalcanoate-producing bacterium.</title>
        <authorList>
            <person name="Zheng W."/>
            <person name="Yu S."/>
            <person name="Huang Y."/>
        </authorList>
    </citation>
    <scope>NUCLEOTIDE SEQUENCE</scope>
    <source>
        <strain evidence="7">DP4N28-3</strain>
    </source>
</reference>
<keyword evidence="2" id="KW-1003">Cell membrane</keyword>
<comment type="caution">
    <text evidence="7">The sequence shown here is derived from an EMBL/GenBank/DDBJ whole genome shotgun (WGS) entry which is preliminary data.</text>
</comment>
<organism evidence="7 8">
    <name type="scientific">Pseudohoeflea coraliihabitans</name>
    <dbReference type="NCBI Taxonomy" id="2860393"/>
    <lineage>
        <taxon>Bacteria</taxon>
        <taxon>Pseudomonadati</taxon>
        <taxon>Pseudomonadota</taxon>
        <taxon>Alphaproteobacteria</taxon>
        <taxon>Hyphomicrobiales</taxon>
        <taxon>Rhizobiaceae</taxon>
        <taxon>Pseudohoeflea</taxon>
    </lineage>
</organism>
<feature type="transmembrane region" description="Helical" evidence="6">
    <location>
        <begin position="12"/>
        <end position="34"/>
    </location>
</feature>
<feature type="transmembrane region" description="Helical" evidence="6">
    <location>
        <begin position="318"/>
        <end position="338"/>
    </location>
</feature>
<evidence type="ECO:0000256" key="6">
    <source>
        <dbReference type="SAM" id="Phobius"/>
    </source>
</evidence>
<gene>
    <name evidence="7" type="ORF">KY465_01580</name>
</gene>
<evidence type="ECO:0000256" key="2">
    <source>
        <dbReference type="ARBA" id="ARBA00022475"/>
    </source>
</evidence>
<name>A0ABS6WJ37_9HYPH</name>
<proteinExistence type="predicted"/>
<dbReference type="InterPro" id="IPR001851">
    <property type="entry name" value="ABC_transp_permease"/>
</dbReference>
<dbReference type="PANTHER" id="PTHR47089:SF1">
    <property type="entry name" value="GUANOSINE ABC TRANSPORTER PERMEASE PROTEIN NUPP"/>
    <property type="match status" value="1"/>
</dbReference>
<dbReference type="CDD" id="cd06580">
    <property type="entry name" value="TM_PBP1_transp_TpRbsC_like"/>
    <property type="match status" value="1"/>
</dbReference>
<feature type="transmembrane region" description="Helical" evidence="6">
    <location>
        <begin position="235"/>
        <end position="253"/>
    </location>
</feature>
<keyword evidence="5 6" id="KW-0472">Membrane</keyword>
<feature type="transmembrane region" description="Helical" evidence="6">
    <location>
        <begin position="189"/>
        <end position="206"/>
    </location>
</feature>
<keyword evidence="4 6" id="KW-1133">Transmembrane helix</keyword>
<evidence type="ECO:0000256" key="4">
    <source>
        <dbReference type="ARBA" id="ARBA00022989"/>
    </source>
</evidence>
<evidence type="ECO:0000256" key="5">
    <source>
        <dbReference type="ARBA" id="ARBA00023136"/>
    </source>
</evidence>
<feature type="transmembrane region" description="Helical" evidence="6">
    <location>
        <begin position="274"/>
        <end position="298"/>
    </location>
</feature>
<protein>
    <submittedName>
        <fullName evidence="7">ABC transporter permease</fullName>
    </submittedName>
</protein>
<feature type="transmembrane region" description="Helical" evidence="6">
    <location>
        <begin position="54"/>
        <end position="76"/>
    </location>
</feature>
<accession>A0ABS6WJ37</accession>
<evidence type="ECO:0000256" key="3">
    <source>
        <dbReference type="ARBA" id="ARBA00022692"/>
    </source>
</evidence>
<comment type="subcellular location">
    <subcellularLocation>
        <location evidence="1">Cell membrane</location>
        <topology evidence="1">Multi-pass membrane protein</topology>
    </subcellularLocation>
</comment>
<evidence type="ECO:0000256" key="1">
    <source>
        <dbReference type="ARBA" id="ARBA00004651"/>
    </source>
</evidence>